<proteinExistence type="predicted"/>
<dbReference type="GO" id="GO:0016747">
    <property type="term" value="F:acyltransferase activity, transferring groups other than amino-acyl groups"/>
    <property type="evidence" value="ECO:0007669"/>
    <property type="project" value="InterPro"/>
</dbReference>
<protein>
    <recommendedName>
        <fullName evidence="1">N-acetyltransferase domain-containing protein</fullName>
    </recommendedName>
</protein>
<dbReference type="EMBL" id="CAJNOM010000136">
    <property type="protein sequence ID" value="CAF1119480.1"/>
    <property type="molecule type" value="Genomic_DNA"/>
</dbReference>
<evidence type="ECO:0000313" key="3">
    <source>
        <dbReference type="Proteomes" id="UP000663832"/>
    </source>
</evidence>
<dbReference type="InterPro" id="IPR052742">
    <property type="entry name" value="Mito_N-acetyltransferase"/>
</dbReference>
<name>A0A814QJZ2_9BILA</name>
<dbReference type="InterPro" id="IPR016181">
    <property type="entry name" value="Acyl_CoA_acyltransferase"/>
</dbReference>
<dbReference type="InterPro" id="IPR000182">
    <property type="entry name" value="GNAT_dom"/>
</dbReference>
<comment type="caution">
    <text evidence="2">The sequence shown here is derived from an EMBL/GenBank/DDBJ whole genome shotgun (WGS) entry which is preliminary data.</text>
</comment>
<keyword evidence="3" id="KW-1185">Reference proteome</keyword>
<feature type="domain" description="N-acetyltransferase" evidence="1">
    <location>
        <begin position="42"/>
        <end position="206"/>
    </location>
</feature>
<dbReference type="PANTHER" id="PTHR43138:SF1">
    <property type="entry name" value="N-ACETYLTRANSFERASE ACA1"/>
    <property type="match status" value="1"/>
</dbReference>
<dbReference type="OrthoDB" id="10264707at2759"/>
<accession>A0A814QJZ2</accession>
<sequence>MSSAYGKIDRPKECNLSKLESLLPIESINKSNKIVSVHSISSILQKFTDESKLISYLQSLLNKEIEAGNTYPQKFPLNDTEFKNYFLSADAFVVLNSEKAISNDLFNNLAENILGIFYIKPNFPGRCSHICNGGFITSSLHRNQGIGTVMALAFIEIAPLLGYKASMFNLVFESNIASVRLWRSLGFKEIGRVPNAGLLIKNKEITEKTNADIEEEEYVDAIMFYYSFT</sequence>
<organism evidence="2 3">
    <name type="scientific">Adineta steineri</name>
    <dbReference type="NCBI Taxonomy" id="433720"/>
    <lineage>
        <taxon>Eukaryota</taxon>
        <taxon>Metazoa</taxon>
        <taxon>Spiralia</taxon>
        <taxon>Gnathifera</taxon>
        <taxon>Rotifera</taxon>
        <taxon>Eurotatoria</taxon>
        <taxon>Bdelloidea</taxon>
        <taxon>Adinetida</taxon>
        <taxon>Adinetidae</taxon>
        <taxon>Adineta</taxon>
    </lineage>
</organism>
<gene>
    <name evidence="2" type="ORF">QVE165_LOCUS21312</name>
</gene>
<evidence type="ECO:0000259" key="1">
    <source>
        <dbReference type="PROSITE" id="PS51186"/>
    </source>
</evidence>
<reference evidence="2" key="1">
    <citation type="submission" date="2021-02" db="EMBL/GenBank/DDBJ databases">
        <authorList>
            <person name="Nowell W R."/>
        </authorList>
    </citation>
    <scope>NUCLEOTIDE SEQUENCE</scope>
</reference>
<dbReference type="PANTHER" id="PTHR43138">
    <property type="entry name" value="ACETYLTRANSFERASE, GNAT FAMILY"/>
    <property type="match status" value="1"/>
</dbReference>
<dbReference type="SUPFAM" id="SSF55729">
    <property type="entry name" value="Acyl-CoA N-acyltransferases (Nat)"/>
    <property type="match status" value="1"/>
</dbReference>
<dbReference type="GO" id="GO:0005634">
    <property type="term" value="C:nucleus"/>
    <property type="evidence" value="ECO:0007669"/>
    <property type="project" value="TreeGrafter"/>
</dbReference>
<evidence type="ECO:0000313" key="2">
    <source>
        <dbReference type="EMBL" id="CAF1119480.1"/>
    </source>
</evidence>
<dbReference type="PROSITE" id="PS51186">
    <property type="entry name" value="GNAT"/>
    <property type="match status" value="1"/>
</dbReference>
<dbReference type="Proteomes" id="UP000663832">
    <property type="component" value="Unassembled WGS sequence"/>
</dbReference>
<dbReference type="Pfam" id="PF00583">
    <property type="entry name" value="Acetyltransf_1"/>
    <property type="match status" value="1"/>
</dbReference>
<dbReference type="AlphaFoldDB" id="A0A814QJZ2"/>
<dbReference type="Gene3D" id="3.40.630.30">
    <property type="match status" value="1"/>
</dbReference>